<comment type="similarity">
    <text evidence="2 6">Belongs to the SURF1 family.</text>
</comment>
<dbReference type="CDD" id="cd06662">
    <property type="entry name" value="SURF1"/>
    <property type="match status" value="1"/>
</dbReference>
<dbReference type="STRING" id="576117.SAMN04488138_10350"/>
<evidence type="ECO:0000256" key="6">
    <source>
        <dbReference type="RuleBase" id="RU363076"/>
    </source>
</evidence>
<feature type="transmembrane region" description="Helical" evidence="6">
    <location>
        <begin position="212"/>
        <end position="232"/>
    </location>
</feature>
<comment type="subcellular location">
    <subcellularLocation>
        <location evidence="6">Cell membrane</location>
        <topology evidence="6">Multi-pass membrane protein</topology>
    </subcellularLocation>
    <subcellularLocation>
        <location evidence="1">Membrane</location>
    </subcellularLocation>
</comment>
<evidence type="ECO:0000313" key="7">
    <source>
        <dbReference type="EMBL" id="SFJ24477.1"/>
    </source>
</evidence>
<name>A0A1I3PT18_9RHOB</name>
<evidence type="ECO:0000256" key="2">
    <source>
        <dbReference type="ARBA" id="ARBA00007165"/>
    </source>
</evidence>
<dbReference type="PANTHER" id="PTHR23427:SF2">
    <property type="entry name" value="SURFEIT LOCUS PROTEIN 1"/>
    <property type="match status" value="1"/>
</dbReference>
<dbReference type="Proteomes" id="UP000183299">
    <property type="component" value="Unassembled WGS sequence"/>
</dbReference>
<dbReference type="RefSeq" id="WP_066603920.1">
    <property type="nucleotide sequence ID" value="NZ_FORY01000003.1"/>
</dbReference>
<evidence type="ECO:0000256" key="4">
    <source>
        <dbReference type="ARBA" id="ARBA00022989"/>
    </source>
</evidence>
<keyword evidence="3 6" id="KW-0812">Transmembrane</keyword>
<dbReference type="AlphaFoldDB" id="A0A1I3PT18"/>
<keyword evidence="4 6" id="KW-1133">Transmembrane helix</keyword>
<keyword evidence="5 6" id="KW-0472">Membrane</keyword>
<evidence type="ECO:0000256" key="5">
    <source>
        <dbReference type="ARBA" id="ARBA00023136"/>
    </source>
</evidence>
<dbReference type="GeneID" id="98664154"/>
<evidence type="ECO:0000256" key="1">
    <source>
        <dbReference type="ARBA" id="ARBA00004370"/>
    </source>
</evidence>
<dbReference type="OrthoDB" id="6079986at2"/>
<sequence>MPSARFLSVKLILATLIAVIGVVGFTCLGIWQVKRLHWKLDLIERVDTRIHADPVAAPSPALWSDITSEKDEYTRVRLTGEFLNDDEVLIYTPSDFGPGYWVLTPLKRDDGTIVMVNRGVVPQEQALAGDFTRIRGETTVTGLLRMSESEGWLFSRKNDPENGNWYRRDIASITQAKGFAQAAPYFVDQDAIDPTGWPRGGKTVVSFRNSHLSYALTWFALALVMVAGYTLVLRQEIKHRP</sequence>
<dbReference type="GO" id="GO:0005886">
    <property type="term" value="C:plasma membrane"/>
    <property type="evidence" value="ECO:0007669"/>
    <property type="project" value="UniProtKB-SubCell"/>
</dbReference>
<evidence type="ECO:0000256" key="3">
    <source>
        <dbReference type="ARBA" id="ARBA00022692"/>
    </source>
</evidence>
<dbReference type="Pfam" id="PF02104">
    <property type="entry name" value="SURF1"/>
    <property type="match status" value="1"/>
</dbReference>
<organism evidence="7 8">
    <name type="scientific">Celeribacter halophilus</name>
    <dbReference type="NCBI Taxonomy" id="576117"/>
    <lineage>
        <taxon>Bacteria</taxon>
        <taxon>Pseudomonadati</taxon>
        <taxon>Pseudomonadota</taxon>
        <taxon>Alphaproteobacteria</taxon>
        <taxon>Rhodobacterales</taxon>
        <taxon>Roseobacteraceae</taxon>
        <taxon>Celeribacter</taxon>
    </lineage>
</organism>
<dbReference type="PROSITE" id="PS50895">
    <property type="entry name" value="SURF1"/>
    <property type="match status" value="1"/>
</dbReference>
<keyword evidence="8" id="KW-1185">Reference proteome</keyword>
<accession>A0A1I3PT18</accession>
<evidence type="ECO:0000313" key="8">
    <source>
        <dbReference type="Proteomes" id="UP000183299"/>
    </source>
</evidence>
<reference evidence="7 8" key="1">
    <citation type="submission" date="2016-10" db="EMBL/GenBank/DDBJ databases">
        <authorList>
            <person name="de Groot N.N."/>
        </authorList>
    </citation>
    <scope>NUCLEOTIDE SEQUENCE [LARGE SCALE GENOMIC DNA]</scope>
    <source>
        <strain evidence="7 8">CGMCC 1.8891</strain>
    </source>
</reference>
<feature type="transmembrane region" description="Helical" evidence="6">
    <location>
        <begin position="12"/>
        <end position="31"/>
    </location>
</feature>
<keyword evidence="6" id="KW-1003">Cell membrane</keyword>
<dbReference type="InterPro" id="IPR002994">
    <property type="entry name" value="Surf1/Shy1"/>
</dbReference>
<gene>
    <name evidence="7" type="ORF">SAMN04488138_10350</name>
</gene>
<protein>
    <recommendedName>
        <fullName evidence="6">SURF1-like protein</fullName>
    </recommendedName>
</protein>
<dbReference type="InterPro" id="IPR045214">
    <property type="entry name" value="Surf1/Surf4"/>
</dbReference>
<proteinExistence type="inferred from homology"/>
<dbReference type="EMBL" id="FORY01000003">
    <property type="protein sequence ID" value="SFJ24477.1"/>
    <property type="molecule type" value="Genomic_DNA"/>
</dbReference>
<dbReference type="PANTHER" id="PTHR23427">
    <property type="entry name" value="SURFEIT LOCUS PROTEIN"/>
    <property type="match status" value="1"/>
</dbReference>